<organism evidence="1 2">
    <name type="scientific">Brassica napus</name>
    <name type="common">Rape</name>
    <dbReference type="NCBI Taxonomy" id="3708"/>
    <lineage>
        <taxon>Eukaryota</taxon>
        <taxon>Viridiplantae</taxon>
        <taxon>Streptophyta</taxon>
        <taxon>Embryophyta</taxon>
        <taxon>Tracheophyta</taxon>
        <taxon>Spermatophyta</taxon>
        <taxon>Magnoliopsida</taxon>
        <taxon>eudicotyledons</taxon>
        <taxon>Gunneridae</taxon>
        <taxon>Pentapetalae</taxon>
        <taxon>rosids</taxon>
        <taxon>malvids</taxon>
        <taxon>Brassicales</taxon>
        <taxon>Brassicaceae</taxon>
        <taxon>Brassiceae</taxon>
        <taxon>Brassica</taxon>
    </lineage>
</organism>
<protein>
    <submittedName>
        <fullName evidence="1">Uncharacterized protein</fullName>
    </submittedName>
</protein>
<comment type="caution">
    <text evidence="1">The sequence shown here is derived from an EMBL/GenBank/DDBJ whole genome shotgun (WGS) entry which is preliminary data.</text>
</comment>
<reference evidence="1 2" key="1">
    <citation type="submission" date="2021-05" db="EMBL/GenBank/DDBJ databases">
        <title>Genome Assembly of Synthetic Allotetraploid Brassica napus Reveals Homoeologous Exchanges between Subgenomes.</title>
        <authorList>
            <person name="Davis J.T."/>
        </authorList>
    </citation>
    <scope>NUCLEOTIDE SEQUENCE [LARGE SCALE GENOMIC DNA]</scope>
    <source>
        <strain evidence="2">cv. Da-Ae</strain>
        <tissue evidence="1">Seedling</tissue>
    </source>
</reference>
<dbReference type="Proteomes" id="UP000824890">
    <property type="component" value="Unassembled WGS sequence"/>
</dbReference>
<sequence length="119" mass="12603">MCGSESNLCSSRTLTEAESMRQKSQEGVAAAATCLLELAACDDLPFFKREIEENSLDINKPGFGTADGIGVLTYIISTGRSDVNRFSSGEKVTAHHCAVSACSVSIVEVIKILLDASTL</sequence>
<dbReference type="EMBL" id="JAGKQM010000014">
    <property type="protein sequence ID" value="KAH0882978.1"/>
    <property type="molecule type" value="Genomic_DNA"/>
</dbReference>
<accession>A0ABQ7ZRY2</accession>
<gene>
    <name evidence="1" type="ORF">HID58_059074</name>
</gene>
<evidence type="ECO:0000313" key="2">
    <source>
        <dbReference type="Proteomes" id="UP000824890"/>
    </source>
</evidence>
<keyword evidence="2" id="KW-1185">Reference proteome</keyword>
<proteinExistence type="predicted"/>
<evidence type="ECO:0000313" key="1">
    <source>
        <dbReference type="EMBL" id="KAH0882978.1"/>
    </source>
</evidence>
<name>A0ABQ7ZRY2_BRANA</name>